<feature type="transmembrane region" description="Helical" evidence="1">
    <location>
        <begin position="78"/>
        <end position="104"/>
    </location>
</feature>
<dbReference type="AlphaFoldDB" id="A0A1I2ZDT1"/>
<sequence>MDFPPRTAAVMTTDRVTPLLRGALLPTLVVAALVVAASTVVAGSRGLVGASVGAAVVLVFSGVGLLAMRAVRTMYPEVVLLVAVGSYFVRVVIFGGLLAILGTVDGIDDVLNRTATALAVLACVATWLAGELRAFVRMRQPIYDFDDRPSASSTTGGANSSGGAS</sequence>
<protein>
    <submittedName>
        <fullName evidence="2">ATP synthase protein I</fullName>
    </submittedName>
</protein>
<name>A0A1I2ZDT1_9ACTN</name>
<keyword evidence="1" id="KW-1133">Transmembrane helix</keyword>
<reference evidence="2 3" key="1">
    <citation type="submission" date="2016-10" db="EMBL/GenBank/DDBJ databases">
        <authorList>
            <person name="de Groot N.N."/>
        </authorList>
    </citation>
    <scope>NUCLEOTIDE SEQUENCE [LARGE SCALE GENOMIC DNA]</scope>
    <source>
        <strain evidence="2 3">CPCC 202808</strain>
    </source>
</reference>
<dbReference type="EMBL" id="FOOI01000016">
    <property type="protein sequence ID" value="SFH35884.1"/>
    <property type="molecule type" value="Genomic_DNA"/>
</dbReference>
<evidence type="ECO:0000313" key="3">
    <source>
        <dbReference type="Proteomes" id="UP000199052"/>
    </source>
</evidence>
<gene>
    <name evidence="2" type="ORF">SAMN05421678_11640</name>
</gene>
<accession>A0A1I2ZDT1</accession>
<organism evidence="2 3">
    <name type="scientific">Actinopolymorpha cephalotaxi</name>
    <dbReference type="NCBI Taxonomy" id="504797"/>
    <lineage>
        <taxon>Bacteria</taxon>
        <taxon>Bacillati</taxon>
        <taxon>Actinomycetota</taxon>
        <taxon>Actinomycetes</taxon>
        <taxon>Propionibacteriales</taxon>
        <taxon>Actinopolymorphaceae</taxon>
        <taxon>Actinopolymorpha</taxon>
    </lineage>
</organism>
<keyword evidence="1" id="KW-0472">Membrane</keyword>
<dbReference type="STRING" id="504797.SAMN05421678_11640"/>
<feature type="transmembrane region" description="Helical" evidence="1">
    <location>
        <begin position="47"/>
        <end position="66"/>
    </location>
</feature>
<evidence type="ECO:0000313" key="2">
    <source>
        <dbReference type="EMBL" id="SFH35884.1"/>
    </source>
</evidence>
<evidence type="ECO:0000256" key="1">
    <source>
        <dbReference type="SAM" id="Phobius"/>
    </source>
</evidence>
<feature type="transmembrane region" description="Helical" evidence="1">
    <location>
        <begin position="110"/>
        <end position="130"/>
    </location>
</feature>
<keyword evidence="1" id="KW-0812">Transmembrane</keyword>
<feature type="transmembrane region" description="Helical" evidence="1">
    <location>
        <begin position="20"/>
        <end position="41"/>
    </location>
</feature>
<dbReference type="Proteomes" id="UP000199052">
    <property type="component" value="Unassembled WGS sequence"/>
</dbReference>
<proteinExistence type="predicted"/>